<dbReference type="GO" id="GO:0016787">
    <property type="term" value="F:hydrolase activity"/>
    <property type="evidence" value="ECO:0007669"/>
    <property type="project" value="UniProtKB-UniRule"/>
</dbReference>
<protein>
    <recommendedName>
        <fullName evidence="9">DNA 3'-5' helicase</fullName>
        <ecNumber evidence="9">5.6.2.4</ecNumber>
    </recommendedName>
</protein>
<feature type="coiled-coil region" evidence="12">
    <location>
        <begin position="474"/>
        <end position="521"/>
    </location>
</feature>
<evidence type="ECO:0000259" key="14">
    <source>
        <dbReference type="PROSITE" id="PS51217"/>
    </source>
</evidence>
<dbReference type="GO" id="GO:0005829">
    <property type="term" value="C:cytosol"/>
    <property type="evidence" value="ECO:0007669"/>
    <property type="project" value="TreeGrafter"/>
</dbReference>
<dbReference type="GO" id="GO:0003677">
    <property type="term" value="F:DNA binding"/>
    <property type="evidence" value="ECO:0007669"/>
    <property type="project" value="UniProtKB-KW"/>
</dbReference>
<dbReference type="CDD" id="cd17932">
    <property type="entry name" value="DEXQc_UvrD"/>
    <property type="match status" value="1"/>
</dbReference>
<evidence type="ECO:0000259" key="13">
    <source>
        <dbReference type="PROSITE" id="PS51198"/>
    </source>
</evidence>
<feature type="domain" description="UvrD-like helicase C-terminal" evidence="14">
    <location>
        <begin position="277"/>
        <end position="539"/>
    </location>
</feature>
<comment type="catalytic activity">
    <reaction evidence="8">
        <text>Couples ATP hydrolysis with the unwinding of duplex DNA by translocating in the 3'-5' direction.</text>
        <dbReference type="EC" id="5.6.2.4"/>
    </reaction>
</comment>
<evidence type="ECO:0000256" key="3">
    <source>
        <dbReference type="ARBA" id="ARBA00022801"/>
    </source>
</evidence>
<dbReference type="EC" id="5.6.2.4" evidence="9"/>
<evidence type="ECO:0000256" key="12">
    <source>
        <dbReference type="SAM" id="Coils"/>
    </source>
</evidence>
<evidence type="ECO:0000256" key="1">
    <source>
        <dbReference type="ARBA" id="ARBA00009922"/>
    </source>
</evidence>
<comment type="catalytic activity">
    <reaction evidence="10">
        <text>ATP + H2O = ADP + phosphate + H(+)</text>
        <dbReference type="Rhea" id="RHEA:13065"/>
        <dbReference type="ChEBI" id="CHEBI:15377"/>
        <dbReference type="ChEBI" id="CHEBI:15378"/>
        <dbReference type="ChEBI" id="CHEBI:30616"/>
        <dbReference type="ChEBI" id="CHEBI:43474"/>
        <dbReference type="ChEBI" id="CHEBI:456216"/>
        <dbReference type="EC" id="5.6.2.4"/>
    </reaction>
</comment>
<comment type="similarity">
    <text evidence="1">Belongs to the helicase family. UvrD subfamily.</text>
</comment>
<name>A0A6N2T7T5_9FIRM</name>
<keyword evidence="6" id="KW-0238">DNA-binding</keyword>
<dbReference type="Gene3D" id="3.40.50.300">
    <property type="entry name" value="P-loop containing nucleotide triphosphate hydrolases"/>
    <property type="match status" value="2"/>
</dbReference>
<feature type="domain" description="UvrD-like helicase ATP-binding" evidence="13">
    <location>
        <begin position="1"/>
        <end position="276"/>
    </location>
</feature>
<dbReference type="SUPFAM" id="SSF52540">
    <property type="entry name" value="P-loop containing nucleoside triphosphate hydrolases"/>
    <property type="match status" value="1"/>
</dbReference>
<dbReference type="Pfam" id="PF13361">
    <property type="entry name" value="UvrD_C"/>
    <property type="match status" value="1"/>
</dbReference>
<evidence type="ECO:0000256" key="10">
    <source>
        <dbReference type="ARBA" id="ARBA00048988"/>
    </source>
</evidence>
<accession>A0A6N2T7T5</accession>
<dbReference type="PROSITE" id="PS51198">
    <property type="entry name" value="UVRD_HELICASE_ATP_BIND"/>
    <property type="match status" value="1"/>
</dbReference>
<dbReference type="PANTHER" id="PTHR11070">
    <property type="entry name" value="UVRD / RECB / PCRA DNA HELICASE FAMILY MEMBER"/>
    <property type="match status" value="1"/>
</dbReference>
<keyword evidence="5 11" id="KW-0067">ATP-binding</keyword>
<dbReference type="GO" id="GO:0043138">
    <property type="term" value="F:3'-5' DNA helicase activity"/>
    <property type="evidence" value="ECO:0007669"/>
    <property type="project" value="UniProtKB-EC"/>
</dbReference>
<keyword evidence="7" id="KW-0413">Isomerase</keyword>
<evidence type="ECO:0000256" key="6">
    <source>
        <dbReference type="ARBA" id="ARBA00023125"/>
    </source>
</evidence>
<dbReference type="InterPro" id="IPR014017">
    <property type="entry name" value="DNA_helicase_UvrD-like_C"/>
</dbReference>
<keyword evidence="2 11" id="KW-0547">Nucleotide-binding</keyword>
<evidence type="ECO:0000256" key="8">
    <source>
        <dbReference type="ARBA" id="ARBA00034617"/>
    </source>
</evidence>
<dbReference type="GO" id="GO:0005524">
    <property type="term" value="F:ATP binding"/>
    <property type="evidence" value="ECO:0007669"/>
    <property type="project" value="UniProtKB-UniRule"/>
</dbReference>
<evidence type="ECO:0000256" key="2">
    <source>
        <dbReference type="ARBA" id="ARBA00022741"/>
    </source>
</evidence>
<keyword evidence="3 11" id="KW-0378">Hydrolase</keyword>
<dbReference type="Pfam" id="PF00580">
    <property type="entry name" value="UvrD-helicase"/>
    <property type="match status" value="1"/>
</dbReference>
<evidence type="ECO:0000256" key="5">
    <source>
        <dbReference type="ARBA" id="ARBA00022840"/>
    </source>
</evidence>
<proteinExistence type="inferred from homology"/>
<dbReference type="EMBL" id="CACRTG010000011">
    <property type="protein sequence ID" value="VYT00849.1"/>
    <property type="molecule type" value="Genomic_DNA"/>
</dbReference>
<dbReference type="GO" id="GO:0033202">
    <property type="term" value="C:DNA helicase complex"/>
    <property type="evidence" value="ECO:0007669"/>
    <property type="project" value="TreeGrafter"/>
</dbReference>
<gene>
    <name evidence="15" type="primary">yjcD</name>
    <name evidence="15" type="ORF">CNLFYP112_01640</name>
</gene>
<dbReference type="GO" id="GO:0000725">
    <property type="term" value="P:recombinational repair"/>
    <property type="evidence" value="ECO:0007669"/>
    <property type="project" value="TreeGrafter"/>
</dbReference>
<dbReference type="PROSITE" id="PS51217">
    <property type="entry name" value="UVRD_HELICASE_CTER"/>
    <property type="match status" value="1"/>
</dbReference>
<reference evidence="15" key="1">
    <citation type="submission" date="2019-11" db="EMBL/GenBank/DDBJ databases">
        <authorList>
            <person name="Feng L."/>
        </authorList>
    </citation>
    <scope>NUCLEOTIDE SEQUENCE</scope>
    <source>
        <strain evidence="15">CnexileLFYP112</strain>
    </source>
</reference>
<dbReference type="Gene3D" id="1.10.486.10">
    <property type="entry name" value="PCRA, domain 4"/>
    <property type="match status" value="1"/>
</dbReference>
<dbReference type="InterPro" id="IPR013986">
    <property type="entry name" value="DExx_box_DNA_helicase_dom_sf"/>
</dbReference>
<evidence type="ECO:0000313" key="15">
    <source>
        <dbReference type="EMBL" id="VYT00849.1"/>
    </source>
</evidence>
<dbReference type="PANTHER" id="PTHR11070:SF2">
    <property type="entry name" value="ATP-DEPENDENT DNA HELICASE SRS2"/>
    <property type="match status" value="1"/>
</dbReference>
<evidence type="ECO:0000256" key="7">
    <source>
        <dbReference type="ARBA" id="ARBA00023235"/>
    </source>
</evidence>
<evidence type="ECO:0000256" key="4">
    <source>
        <dbReference type="ARBA" id="ARBA00022806"/>
    </source>
</evidence>
<dbReference type="InterPro" id="IPR000212">
    <property type="entry name" value="DNA_helicase_UvrD/REP"/>
</dbReference>
<dbReference type="InterPro" id="IPR027417">
    <property type="entry name" value="P-loop_NTPase"/>
</dbReference>
<dbReference type="AlphaFoldDB" id="A0A6N2T7T5"/>
<feature type="binding site" evidence="11">
    <location>
        <begin position="22"/>
        <end position="29"/>
    </location>
    <ligand>
        <name>ATP</name>
        <dbReference type="ChEBI" id="CHEBI:30616"/>
    </ligand>
</feature>
<organism evidence="15">
    <name type="scientific">[Clostridium] nexile</name>
    <dbReference type="NCBI Taxonomy" id="29361"/>
    <lineage>
        <taxon>Bacteria</taxon>
        <taxon>Bacillati</taxon>
        <taxon>Bacillota</taxon>
        <taxon>Clostridia</taxon>
        <taxon>Lachnospirales</taxon>
        <taxon>Lachnospiraceae</taxon>
        <taxon>Tyzzerella</taxon>
    </lineage>
</organism>
<evidence type="ECO:0000256" key="9">
    <source>
        <dbReference type="ARBA" id="ARBA00034808"/>
    </source>
</evidence>
<dbReference type="Gene3D" id="1.10.10.160">
    <property type="match status" value="1"/>
</dbReference>
<evidence type="ECO:0000256" key="11">
    <source>
        <dbReference type="PROSITE-ProRule" id="PRU00560"/>
    </source>
</evidence>
<keyword evidence="12" id="KW-0175">Coiled coil</keyword>
<sequence length="610" mass="71602">MSLNPSQVQAVIHKDGPCMVLAGPGSGKTLTITKRIEYLIGKHHVSPEEILVITFTKAASIEMKERFVRLCGQKAGPVTFGTFHGIYYGILKWAYRMNASNILSEEQKYQLLKQVIGRMEIDIDDEKDFLQGIAGEIGNIKNNQIPLAEYESLNCSEEVFREIFEQYEKERKRLKKIDFDDMLVLVYELFKKRPDILSMWQRKFRYILIDEFQDINQVQYDVIRMLAAPENNLFIVGDDDQSIYRFRGARPDIMLGFKKDYPDTKEILLDVNYRSTKAIVNGAARVIRHNVNRYPKQIITTNEQGETVHIQEVRHPIEESKYVVSQIQEAKKRGILSSEIAVLFRTNVEARALAETFMEYNMPFRMKERMPNLYEHFIAQDLTTYLKMALGDRSRKSFLAIMNRPNRYIGRDSVEGTTISFESLRKFYCDKDWMLDRIDQLEVDFRILKNMAPYGAIQYIRKHIGYDEFLKEYAAFRKINMEDLKEVLREIEERAKAFRTIEEWFTHIEEYSEELKRQSQQKETDPEAITFMTMHGSKGLEFDLVFIIGANETITPYKKAETKEEVEEERRMFYVAMTRARKKLIISYTKERNGKSMAQSRFVGELLTRG</sequence>
<dbReference type="InterPro" id="IPR014016">
    <property type="entry name" value="UvrD-like_ATP-bd"/>
</dbReference>
<keyword evidence="4 11" id="KW-0347">Helicase</keyword>